<dbReference type="KEGG" id="clup:CLUP02_15451"/>
<feature type="signal peptide" evidence="2">
    <location>
        <begin position="1"/>
        <end position="17"/>
    </location>
</feature>
<gene>
    <name evidence="3" type="ORF">CLUP02_15451</name>
</gene>
<evidence type="ECO:0000313" key="3">
    <source>
        <dbReference type="EMBL" id="UQC89920.1"/>
    </source>
</evidence>
<sequence length="100" mass="11464">LIPSFSFIFFILIRTLASTLSVSKRAPAGLSISSTLIIIRRLLKIKLFRTLIIKPGLIRPLALASSLRKFFIYLPAFINYRLILYIVILRIILTLLRTAY</sequence>
<dbReference type="GeneID" id="73349385"/>
<keyword evidence="1" id="KW-1133">Transmembrane helix</keyword>
<feature type="non-terminal residue" evidence="3">
    <location>
        <position position="1"/>
    </location>
</feature>
<proteinExistence type="predicted"/>
<keyword evidence="4" id="KW-1185">Reference proteome</keyword>
<keyword evidence="1" id="KW-0812">Transmembrane</keyword>
<keyword evidence="2" id="KW-0732">Signal</keyword>
<dbReference type="Proteomes" id="UP000830671">
    <property type="component" value="Chromosome 8"/>
</dbReference>
<dbReference type="EMBL" id="CP019480">
    <property type="protein sequence ID" value="UQC89920.1"/>
    <property type="molecule type" value="Genomic_DNA"/>
</dbReference>
<feature type="chain" id="PRO_5040488440" evidence="2">
    <location>
        <begin position="18"/>
        <end position="100"/>
    </location>
</feature>
<organism evidence="3 4">
    <name type="scientific">Colletotrichum lupini</name>
    <dbReference type="NCBI Taxonomy" id="145971"/>
    <lineage>
        <taxon>Eukaryota</taxon>
        <taxon>Fungi</taxon>
        <taxon>Dikarya</taxon>
        <taxon>Ascomycota</taxon>
        <taxon>Pezizomycotina</taxon>
        <taxon>Sordariomycetes</taxon>
        <taxon>Hypocreomycetidae</taxon>
        <taxon>Glomerellales</taxon>
        <taxon>Glomerellaceae</taxon>
        <taxon>Colletotrichum</taxon>
        <taxon>Colletotrichum acutatum species complex</taxon>
    </lineage>
</organism>
<accession>A0A9Q8T6W6</accession>
<keyword evidence="1" id="KW-0472">Membrane</keyword>
<name>A0A9Q8T6W6_9PEZI</name>
<reference evidence="3" key="1">
    <citation type="journal article" date="2021" name="Mol. Plant Microbe Interact.">
        <title>Complete Genome Sequence of the Plant-Pathogenic Fungus Colletotrichum lupini.</title>
        <authorList>
            <person name="Baroncelli R."/>
            <person name="Pensec F."/>
            <person name="Da Lio D."/>
            <person name="Boufleur T."/>
            <person name="Vicente I."/>
            <person name="Sarrocco S."/>
            <person name="Picot A."/>
            <person name="Baraldi E."/>
            <person name="Sukno S."/>
            <person name="Thon M."/>
            <person name="Le Floch G."/>
        </authorList>
    </citation>
    <scope>NUCLEOTIDE SEQUENCE</scope>
    <source>
        <strain evidence="3">IMI 504893</strain>
    </source>
</reference>
<dbReference type="RefSeq" id="XP_049151521.1">
    <property type="nucleotide sequence ID" value="XM_049294375.1"/>
</dbReference>
<protein>
    <submittedName>
        <fullName evidence="3">Uncharacterized protein</fullName>
    </submittedName>
</protein>
<evidence type="ECO:0000256" key="1">
    <source>
        <dbReference type="SAM" id="Phobius"/>
    </source>
</evidence>
<feature type="transmembrane region" description="Helical" evidence="1">
    <location>
        <begin position="70"/>
        <end position="93"/>
    </location>
</feature>
<evidence type="ECO:0000313" key="4">
    <source>
        <dbReference type="Proteomes" id="UP000830671"/>
    </source>
</evidence>
<dbReference type="AlphaFoldDB" id="A0A9Q8T6W6"/>
<evidence type="ECO:0000256" key="2">
    <source>
        <dbReference type="SAM" id="SignalP"/>
    </source>
</evidence>